<dbReference type="PANTHER" id="PTHR45398:SF1">
    <property type="entry name" value="ENZYME, PUTATIVE (JCVI)-RELATED"/>
    <property type="match status" value="1"/>
</dbReference>
<sequence length="301" mass="32588">PSPPGSPAGLPPLPIRSRDYAAWCADPARGAEREAARAYWRRRLDALPAALDLPRAGEPDGRGAFVPLRLDSALAARLERYGQERGATLYMVLLAGWAALLARFTGARDLPIGTPIANRNRNRTETEELVGFFVDTLVLRTDLSGDPGFGTLTERVRDACLEDFRHQDLPFGELVAMLRPERRAGRTPLFQAMFNLLTLPPWEERAGPVHLVGEAVELPVARFDLALELQAADSAVSGRLEYRSGLIARETAEAMAAAYATLLAAALDDPRRPIDALPLMDRAAAAALAERTNGPAAARPA</sequence>
<dbReference type="Gene3D" id="3.30.559.10">
    <property type="entry name" value="Chloramphenicol acetyltransferase-like domain"/>
    <property type="match status" value="1"/>
</dbReference>
<dbReference type="SUPFAM" id="SSF52777">
    <property type="entry name" value="CoA-dependent acyltransferases"/>
    <property type="match status" value="1"/>
</dbReference>
<dbReference type="RefSeq" id="WP_306712343.1">
    <property type="nucleotide sequence ID" value="NZ_JAUJFI010000372.1"/>
</dbReference>
<dbReference type="InterPro" id="IPR023213">
    <property type="entry name" value="CAT-like_dom_sf"/>
</dbReference>
<name>A0ABU0WR93_9PROT</name>
<feature type="domain" description="Condensation" evidence="1">
    <location>
        <begin position="17"/>
        <end position="288"/>
    </location>
</feature>
<dbReference type="Proteomes" id="UP001227317">
    <property type="component" value="Unassembled WGS sequence"/>
</dbReference>
<dbReference type="InterPro" id="IPR001242">
    <property type="entry name" value="Condensation_dom"/>
</dbReference>
<evidence type="ECO:0000313" key="3">
    <source>
        <dbReference type="Proteomes" id="UP001227317"/>
    </source>
</evidence>
<accession>A0ABU0WR93</accession>
<gene>
    <name evidence="2" type="ORF">QSG27_29055</name>
</gene>
<dbReference type="Gene3D" id="3.30.559.30">
    <property type="entry name" value="Nonribosomal peptide synthetase, condensation domain"/>
    <property type="match status" value="1"/>
</dbReference>
<feature type="non-terminal residue" evidence="2">
    <location>
        <position position="1"/>
    </location>
</feature>
<evidence type="ECO:0000313" key="2">
    <source>
        <dbReference type="EMBL" id="MDQ2106767.1"/>
    </source>
</evidence>
<proteinExistence type="predicted"/>
<comment type="caution">
    <text evidence="2">The sequence shown here is derived from an EMBL/GenBank/DDBJ whole genome shotgun (WGS) entry which is preliminary data.</text>
</comment>
<dbReference type="PANTHER" id="PTHR45398">
    <property type="match status" value="1"/>
</dbReference>
<organism evidence="2 3">
    <name type="scientific">Azospirillum isscasi</name>
    <dbReference type="NCBI Taxonomy" id="3053926"/>
    <lineage>
        <taxon>Bacteria</taxon>
        <taxon>Pseudomonadati</taxon>
        <taxon>Pseudomonadota</taxon>
        <taxon>Alphaproteobacteria</taxon>
        <taxon>Rhodospirillales</taxon>
        <taxon>Azospirillaceae</taxon>
        <taxon>Azospirillum</taxon>
    </lineage>
</organism>
<protein>
    <submittedName>
        <fullName evidence="2">Condensation domain-containing protein</fullName>
    </submittedName>
</protein>
<evidence type="ECO:0000259" key="1">
    <source>
        <dbReference type="Pfam" id="PF00668"/>
    </source>
</evidence>
<feature type="non-terminal residue" evidence="2">
    <location>
        <position position="301"/>
    </location>
</feature>
<keyword evidence="3" id="KW-1185">Reference proteome</keyword>
<dbReference type="Pfam" id="PF00668">
    <property type="entry name" value="Condensation"/>
    <property type="match status" value="1"/>
</dbReference>
<reference evidence="2 3" key="1">
    <citation type="submission" date="2023-06" db="EMBL/GenBank/DDBJ databases">
        <title>Azospirillum isscasensis sp.nov, a bacterium isolated from rhizosphere soil of rice.</title>
        <authorList>
            <person name="Wang H."/>
        </authorList>
    </citation>
    <scope>NUCLEOTIDE SEQUENCE [LARGE SCALE GENOMIC DNA]</scope>
    <source>
        <strain evidence="2 3">C340-1</strain>
    </source>
</reference>
<dbReference type="EMBL" id="JAUJFI010000372">
    <property type="protein sequence ID" value="MDQ2106767.1"/>
    <property type="molecule type" value="Genomic_DNA"/>
</dbReference>